<evidence type="ECO:0000259" key="13">
    <source>
        <dbReference type="PROSITE" id="PS50109"/>
    </source>
</evidence>
<dbReference type="CDD" id="cd00082">
    <property type="entry name" value="HisKA"/>
    <property type="match status" value="1"/>
</dbReference>
<evidence type="ECO:0000256" key="11">
    <source>
        <dbReference type="ARBA" id="ARBA00070616"/>
    </source>
</evidence>
<dbReference type="AlphaFoldDB" id="A0A4R3JVS6"/>
<dbReference type="EMBL" id="SLZY01000006">
    <property type="protein sequence ID" value="TCS72102.1"/>
    <property type="molecule type" value="Genomic_DNA"/>
</dbReference>
<proteinExistence type="predicted"/>
<evidence type="ECO:0000256" key="5">
    <source>
        <dbReference type="ARBA" id="ARBA00022679"/>
    </source>
</evidence>
<dbReference type="Pfam" id="PF02518">
    <property type="entry name" value="HATPase_c"/>
    <property type="match status" value="1"/>
</dbReference>
<evidence type="ECO:0000256" key="8">
    <source>
        <dbReference type="ARBA" id="ARBA00022840"/>
    </source>
</evidence>
<keyword evidence="8" id="KW-0067">ATP-binding</keyword>
<dbReference type="SMART" id="SM00091">
    <property type="entry name" value="PAS"/>
    <property type="match status" value="1"/>
</dbReference>
<dbReference type="Pfam" id="PF00512">
    <property type="entry name" value="HisKA"/>
    <property type="match status" value="1"/>
</dbReference>
<comment type="catalytic activity">
    <reaction evidence="1">
        <text>ATP + protein L-histidine = ADP + protein N-phospho-L-histidine.</text>
        <dbReference type="EC" id="2.7.13.3"/>
    </reaction>
</comment>
<name>A0A4R3JVS6_9PROT</name>
<dbReference type="GO" id="GO:0000155">
    <property type="term" value="F:phosphorelay sensor kinase activity"/>
    <property type="evidence" value="ECO:0007669"/>
    <property type="project" value="InterPro"/>
</dbReference>
<dbReference type="CDD" id="cd00130">
    <property type="entry name" value="PAS"/>
    <property type="match status" value="1"/>
</dbReference>
<dbReference type="GO" id="GO:0005886">
    <property type="term" value="C:plasma membrane"/>
    <property type="evidence" value="ECO:0007669"/>
    <property type="project" value="UniProtKB-SubCell"/>
</dbReference>
<dbReference type="InterPro" id="IPR000014">
    <property type="entry name" value="PAS"/>
</dbReference>
<feature type="domain" description="PAS" evidence="14">
    <location>
        <begin position="258"/>
        <end position="311"/>
    </location>
</feature>
<dbReference type="GO" id="GO:0007234">
    <property type="term" value="P:osmosensory signaling via phosphorelay pathway"/>
    <property type="evidence" value="ECO:0007669"/>
    <property type="project" value="TreeGrafter"/>
</dbReference>
<comment type="function">
    <text evidence="10">Putative oxygen sensor; modulates the activity of FixJ, a transcriptional activator of nitrogen fixation fixK gene. FixL probably acts as a kinase that phosphorylates FixJ.</text>
</comment>
<dbReference type="Proteomes" id="UP000295135">
    <property type="component" value="Unassembled WGS sequence"/>
</dbReference>
<dbReference type="InterPro" id="IPR005467">
    <property type="entry name" value="His_kinase_dom"/>
</dbReference>
<dbReference type="PROSITE" id="PS50112">
    <property type="entry name" value="PAS"/>
    <property type="match status" value="1"/>
</dbReference>
<dbReference type="Gene3D" id="1.10.287.130">
    <property type="match status" value="1"/>
</dbReference>
<comment type="caution">
    <text evidence="17">The sequence shown here is derived from an EMBL/GenBank/DDBJ whole genome shotgun (WGS) entry which is preliminary data.</text>
</comment>
<evidence type="ECO:0000256" key="3">
    <source>
        <dbReference type="ARBA" id="ARBA00012438"/>
    </source>
</evidence>
<feature type="domain" description="Histidine kinase" evidence="13">
    <location>
        <begin position="414"/>
        <end position="628"/>
    </location>
</feature>
<dbReference type="RefSeq" id="WP_126463884.1">
    <property type="nucleotide sequence ID" value="NZ_AP018721.1"/>
</dbReference>
<dbReference type="SUPFAM" id="SSF47384">
    <property type="entry name" value="Homodimeric domain of signal transducing histidine kinase"/>
    <property type="match status" value="1"/>
</dbReference>
<dbReference type="GO" id="GO:0030295">
    <property type="term" value="F:protein kinase activator activity"/>
    <property type="evidence" value="ECO:0007669"/>
    <property type="project" value="TreeGrafter"/>
</dbReference>
<keyword evidence="4" id="KW-0597">Phosphoprotein</keyword>
<dbReference type="InterPro" id="IPR036890">
    <property type="entry name" value="HATPase_C_sf"/>
</dbReference>
<dbReference type="Gene3D" id="6.10.340.10">
    <property type="match status" value="1"/>
</dbReference>
<sequence length="629" mass="69660">MSRLSLRLALPLLLAGLLLIIGGLGLLNALHTRQALLSTEAKRHLLGEAAHLARVAEQGWLGAPHMVLATLAQLASHPYAETVLILSAGGEILAAQRHDWRGRQAAGLLGEFDPARARRVAAGRLPDYRVSPDGLRMDVLLPFDLPAGPDEVRSSQRGLVYVVYDLSRGRAEVRRAILLSRLPEMAALLLLVLLTGWFLNRYVIRPLVQLEQAARALRQGRWDMPLPEDGFAEIAELGSAFEAMRRRLADTINHLVRQSRRTQAILDNAADGIISIDEEGRILSFNRAAERMFGYEAAEVIGQNLALLMPEPYRSEHADYLARYRQTGIPHIIGSSRELEGLRKDGRRFPIDLAVAEVPDRDRVIFLGRVSDISARKQAEAALQHYRDHLETLVAERTAELLTLNQELESFSYSVSHDLRAPLRAVDGFANALREDYADRLDAEGRDLLDRIHKGAQRMNALIDDLLRLSRLTRAKLEPAPVDLSALAGEIVDQLREATPGRTVEVQIQAGLTAQGDPGLLRAALENLLGNAWKFSAKAQAPRIEFGARRQDGETVYFVRDNGVGFDMAHAGKLFGAFQRLHHRDEFEGTGIGLATVRRIVQRHGGRIWAESAPGQGATFYFTIGLARN</sequence>
<feature type="domain" description="PAC" evidence="15">
    <location>
        <begin position="335"/>
        <end position="385"/>
    </location>
</feature>
<dbReference type="NCBIfam" id="TIGR00229">
    <property type="entry name" value="sensory_box"/>
    <property type="match status" value="1"/>
</dbReference>
<dbReference type="PANTHER" id="PTHR42878">
    <property type="entry name" value="TWO-COMPONENT HISTIDINE KINASE"/>
    <property type="match status" value="1"/>
</dbReference>
<dbReference type="OrthoDB" id="8552871at2"/>
<dbReference type="InterPro" id="IPR003594">
    <property type="entry name" value="HATPase_dom"/>
</dbReference>
<dbReference type="SMART" id="SM00304">
    <property type="entry name" value="HAMP"/>
    <property type="match status" value="1"/>
</dbReference>
<evidence type="ECO:0000256" key="2">
    <source>
        <dbReference type="ARBA" id="ARBA00004429"/>
    </source>
</evidence>
<evidence type="ECO:0000259" key="14">
    <source>
        <dbReference type="PROSITE" id="PS50112"/>
    </source>
</evidence>
<dbReference type="CDD" id="cd06225">
    <property type="entry name" value="HAMP"/>
    <property type="match status" value="1"/>
</dbReference>
<dbReference type="InterPro" id="IPR013767">
    <property type="entry name" value="PAS_fold"/>
</dbReference>
<evidence type="ECO:0000256" key="9">
    <source>
        <dbReference type="ARBA" id="ARBA00023136"/>
    </source>
</evidence>
<dbReference type="SUPFAM" id="SSF55874">
    <property type="entry name" value="ATPase domain of HSP90 chaperone/DNA topoisomerase II/histidine kinase"/>
    <property type="match status" value="1"/>
</dbReference>
<dbReference type="InterPro" id="IPR036097">
    <property type="entry name" value="HisK_dim/P_sf"/>
</dbReference>
<evidence type="ECO:0000256" key="12">
    <source>
        <dbReference type="SAM" id="Phobius"/>
    </source>
</evidence>
<evidence type="ECO:0000256" key="6">
    <source>
        <dbReference type="ARBA" id="ARBA00022741"/>
    </source>
</evidence>
<dbReference type="InterPro" id="IPR003660">
    <property type="entry name" value="HAMP_dom"/>
</dbReference>
<dbReference type="InterPro" id="IPR035965">
    <property type="entry name" value="PAS-like_dom_sf"/>
</dbReference>
<dbReference type="FunFam" id="1.10.287.130:FF:000070">
    <property type="entry name" value="Histidine kinase sensor protein"/>
    <property type="match status" value="1"/>
</dbReference>
<dbReference type="SUPFAM" id="SSF158472">
    <property type="entry name" value="HAMP domain-like"/>
    <property type="match status" value="1"/>
</dbReference>
<dbReference type="Gene3D" id="3.30.565.10">
    <property type="entry name" value="Histidine kinase-like ATPase, C-terminal domain"/>
    <property type="match status" value="1"/>
</dbReference>
<dbReference type="FunFam" id="3.30.450.20:FF:000060">
    <property type="entry name" value="Sensor protein FixL"/>
    <property type="match status" value="1"/>
</dbReference>
<dbReference type="PANTHER" id="PTHR42878:SF15">
    <property type="entry name" value="BACTERIOPHYTOCHROME"/>
    <property type="match status" value="1"/>
</dbReference>
<accession>A0A4R3JVS6</accession>
<feature type="domain" description="HAMP" evidence="16">
    <location>
        <begin position="201"/>
        <end position="253"/>
    </location>
</feature>
<evidence type="ECO:0000256" key="7">
    <source>
        <dbReference type="ARBA" id="ARBA00022777"/>
    </source>
</evidence>
<dbReference type="SMART" id="SM00387">
    <property type="entry name" value="HATPase_c"/>
    <property type="match status" value="1"/>
</dbReference>
<dbReference type="InterPro" id="IPR050351">
    <property type="entry name" value="BphY/WalK/GraS-like"/>
</dbReference>
<dbReference type="Pfam" id="PF00989">
    <property type="entry name" value="PAS"/>
    <property type="match status" value="1"/>
</dbReference>
<feature type="transmembrane region" description="Helical" evidence="12">
    <location>
        <begin position="185"/>
        <end position="204"/>
    </location>
</feature>
<dbReference type="GO" id="GO:0000156">
    <property type="term" value="F:phosphorelay response regulator activity"/>
    <property type="evidence" value="ECO:0007669"/>
    <property type="project" value="TreeGrafter"/>
</dbReference>
<dbReference type="FunFam" id="3.30.565.10:FF:000006">
    <property type="entry name" value="Sensor histidine kinase WalK"/>
    <property type="match status" value="1"/>
</dbReference>
<evidence type="ECO:0000259" key="16">
    <source>
        <dbReference type="PROSITE" id="PS50885"/>
    </source>
</evidence>
<dbReference type="PROSITE" id="PS50109">
    <property type="entry name" value="HIS_KIN"/>
    <property type="match status" value="1"/>
</dbReference>
<keyword evidence="5" id="KW-0808">Transferase</keyword>
<evidence type="ECO:0000313" key="17">
    <source>
        <dbReference type="EMBL" id="TCS72102.1"/>
    </source>
</evidence>
<dbReference type="PROSITE" id="PS50885">
    <property type="entry name" value="HAMP"/>
    <property type="match status" value="1"/>
</dbReference>
<dbReference type="GO" id="GO:0005524">
    <property type="term" value="F:ATP binding"/>
    <property type="evidence" value="ECO:0007669"/>
    <property type="project" value="UniProtKB-KW"/>
</dbReference>
<comment type="subcellular location">
    <subcellularLocation>
        <location evidence="2">Cell inner membrane</location>
        <topology evidence="2">Multi-pass membrane protein</topology>
    </subcellularLocation>
</comment>
<evidence type="ECO:0000256" key="4">
    <source>
        <dbReference type="ARBA" id="ARBA00022553"/>
    </source>
</evidence>
<dbReference type="SUPFAM" id="SSF55785">
    <property type="entry name" value="PYP-like sensor domain (PAS domain)"/>
    <property type="match status" value="1"/>
</dbReference>
<dbReference type="PROSITE" id="PS50113">
    <property type="entry name" value="PAC"/>
    <property type="match status" value="1"/>
</dbReference>
<evidence type="ECO:0000259" key="15">
    <source>
        <dbReference type="PROSITE" id="PS50113"/>
    </source>
</evidence>
<keyword evidence="7" id="KW-0418">Kinase</keyword>
<organism evidence="17 18">
    <name type="scientific">Sulfuritortus calidifontis</name>
    <dbReference type="NCBI Taxonomy" id="1914471"/>
    <lineage>
        <taxon>Bacteria</taxon>
        <taxon>Pseudomonadati</taxon>
        <taxon>Pseudomonadota</taxon>
        <taxon>Betaproteobacteria</taxon>
        <taxon>Nitrosomonadales</taxon>
        <taxon>Thiobacillaceae</taxon>
        <taxon>Sulfuritortus</taxon>
    </lineage>
</organism>
<keyword evidence="6" id="KW-0547">Nucleotide-binding</keyword>
<dbReference type="GO" id="GO:0006355">
    <property type="term" value="P:regulation of DNA-templated transcription"/>
    <property type="evidence" value="ECO:0007669"/>
    <property type="project" value="InterPro"/>
</dbReference>
<dbReference type="Gene3D" id="3.30.450.20">
    <property type="entry name" value="PAS domain"/>
    <property type="match status" value="1"/>
</dbReference>
<dbReference type="Pfam" id="PF00672">
    <property type="entry name" value="HAMP"/>
    <property type="match status" value="1"/>
</dbReference>
<evidence type="ECO:0000313" key="18">
    <source>
        <dbReference type="Proteomes" id="UP000295135"/>
    </source>
</evidence>
<protein>
    <recommendedName>
        <fullName evidence="11">Sensor protein FixL</fullName>
        <ecNumber evidence="3">2.7.13.3</ecNumber>
    </recommendedName>
</protein>
<keyword evidence="18" id="KW-1185">Reference proteome</keyword>
<keyword evidence="12" id="KW-0812">Transmembrane</keyword>
<keyword evidence="12" id="KW-1133">Transmembrane helix</keyword>
<dbReference type="PRINTS" id="PR00344">
    <property type="entry name" value="BCTRLSENSOR"/>
</dbReference>
<evidence type="ECO:0000256" key="1">
    <source>
        <dbReference type="ARBA" id="ARBA00000085"/>
    </source>
</evidence>
<gene>
    <name evidence="17" type="ORF">EDC61_10616</name>
</gene>
<keyword evidence="9 12" id="KW-0472">Membrane</keyword>
<dbReference type="InterPro" id="IPR003661">
    <property type="entry name" value="HisK_dim/P_dom"/>
</dbReference>
<reference evidence="17 18" key="1">
    <citation type="submission" date="2019-03" db="EMBL/GenBank/DDBJ databases">
        <title>Genomic Encyclopedia of Type Strains, Phase IV (KMG-IV): sequencing the most valuable type-strain genomes for metagenomic binning, comparative biology and taxonomic classification.</title>
        <authorList>
            <person name="Goeker M."/>
        </authorList>
    </citation>
    <scope>NUCLEOTIDE SEQUENCE [LARGE SCALE GENOMIC DNA]</scope>
    <source>
        <strain evidence="17 18">DSM 103923</strain>
    </source>
</reference>
<dbReference type="InterPro" id="IPR004358">
    <property type="entry name" value="Sig_transdc_His_kin-like_C"/>
</dbReference>
<evidence type="ECO:0000256" key="10">
    <source>
        <dbReference type="ARBA" id="ARBA00059827"/>
    </source>
</evidence>
<dbReference type="InterPro" id="IPR000700">
    <property type="entry name" value="PAS-assoc_C"/>
</dbReference>
<dbReference type="SMART" id="SM00388">
    <property type="entry name" value="HisKA"/>
    <property type="match status" value="1"/>
</dbReference>
<dbReference type="EC" id="2.7.13.3" evidence="3"/>